<dbReference type="InterPro" id="IPR050833">
    <property type="entry name" value="Poly_Biosynth_Transport"/>
</dbReference>
<evidence type="ECO:0000313" key="7">
    <source>
        <dbReference type="EMBL" id="SDX86913.1"/>
    </source>
</evidence>
<feature type="transmembrane region" description="Helical" evidence="6">
    <location>
        <begin position="383"/>
        <end position="403"/>
    </location>
</feature>
<keyword evidence="4 6" id="KW-1133">Transmembrane helix</keyword>
<dbReference type="EMBL" id="FNPG01000004">
    <property type="protein sequence ID" value="SDX86913.1"/>
    <property type="molecule type" value="Genomic_DNA"/>
</dbReference>
<proteinExistence type="predicted"/>
<dbReference type="OrthoDB" id="9775950at2"/>
<accession>A0A1H3F7B4</accession>
<feature type="transmembrane region" description="Helical" evidence="6">
    <location>
        <begin position="347"/>
        <end position="371"/>
    </location>
</feature>
<feature type="transmembrane region" description="Helical" evidence="6">
    <location>
        <begin position="54"/>
        <end position="74"/>
    </location>
</feature>
<reference evidence="7 8" key="1">
    <citation type="submission" date="2016-10" db="EMBL/GenBank/DDBJ databases">
        <authorList>
            <person name="de Groot N.N."/>
        </authorList>
    </citation>
    <scope>NUCLEOTIDE SEQUENCE [LARGE SCALE GENOMIC DNA]</scope>
    <source>
        <strain evidence="7 8">DSM 14045</strain>
    </source>
</reference>
<protein>
    <submittedName>
        <fullName evidence="7">Stage V sporulation protein B</fullName>
    </submittedName>
</protein>
<feature type="transmembrane region" description="Helical" evidence="6">
    <location>
        <begin position="415"/>
        <end position="434"/>
    </location>
</feature>
<dbReference type="PIRSF" id="PIRSF038958">
    <property type="entry name" value="PG_synth_SpoVB"/>
    <property type="match status" value="1"/>
</dbReference>
<dbReference type="AlphaFoldDB" id="A0A1H3F7B4"/>
<name>A0A1H3F7B4_9FIRM</name>
<evidence type="ECO:0000256" key="1">
    <source>
        <dbReference type="ARBA" id="ARBA00004651"/>
    </source>
</evidence>
<feature type="transmembrane region" description="Helical" evidence="6">
    <location>
        <begin position="12"/>
        <end position="34"/>
    </location>
</feature>
<evidence type="ECO:0000256" key="6">
    <source>
        <dbReference type="SAM" id="Phobius"/>
    </source>
</evidence>
<keyword evidence="3 6" id="KW-0812">Transmembrane</keyword>
<dbReference type="RefSeq" id="WP_074715170.1">
    <property type="nucleotide sequence ID" value="NZ_FNPG01000004.1"/>
</dbReference>
<feature type="transmembrane region" description="Helical" evidence="6">
    <location>
        <begin position="126"/>
        <end position="148"/>
    </location>
</feature>
<comment type="subcellular location">
    <subcellularLocation>
        <location evidence="1">Cell membrane</location>
        <topology evidence="1">Multi-pass membrane protein</topology>
    </subcellularLocation>
</comment>
<dbReference type="Proteomes" id="UP000183918">
    <property type="component" value="Unassembled WGS sequence"/>
</dbReference>
<keyword evidence="2" id="KW-1003">Cell membrane</keyword>
<dbReference type="Pfam" id="PF01943">
    <property type="entry name" value="Polysacc_synt"/>
    <property type="match status" value="1"/>
</dbReference>
<feature type="transmembrane region" description="Helical" evidence="6">
    <location>
        <begin position="200"/>
        <end position="228"/>
    </location>
</feature>
<feature type="transmembrane region" description="Helical" evidence="6">
    <location>
        <begin position="248"/>
        <end position="269"/>
    </location>
</feature>
<organism evidence="7 8">
    <name type="scientific">Lachnobacterium bovis DSM 14045</name>
    <dbReference type="NCBI Taxonomy" id="1122142"/>
    <lineage>
        <taxon>Bacteria</taxon>
        <taxon>Bacillati</taxon>
        <taxon>Bacillota</taxon>
        <taxon>Clostridia</taxon>
        <taxon>Lachnospirales</taxon>
        <taxon>Lachnospiraceae</taxon>
        <taxon>Lachnobacterium</taxon>
    </lineage>
</organism>
<dbReference type="InterPro" id="IPR024923">
    <property type="entry name" value="PG_synth_SpoVB"/>
</dbReference>
<gene>
    <name evidence="7" type="ORF">SAMN02910414_00180</name>
</gene>
<keyword evidence="8" id="KW-1185">Reference proteome</keyword>
<keyword evidence="5 6" id="KW-0472">Membrane</keyword>
<feature type="transmembrane region" description="Helical" evidence="6">
    <location>
        <begin position="475"/>
        <end position="494"/>
    </location>
</feature>
<dbReference type="CDD" id="cd13124">
    <property type="entry name" value="MATE_SpoVB_like"/>
    <property type="match status" value="1"/>
</dbReference>
<dbReference type="PANTHER" id="PTHR30250">
    <property type="entry name" value="PST FAMILY PREDICTED COLANIC ACID TRANSPORTER"/>
    <property type="match status" value="1"/>
</dbReference>
<dbReference type="STRING" id="1122142.SAMN02910414_00180"/>
<evidence type="ECO:0000256" key="2">
    <source>
        <dbReference type="ARBA" id="ARBA00022475"/>
    </source>
</evidence>
<dbReference type="GO" id="GO:0005886">
    <property type="term" value="C:plasma membrane"/>
    <property type="evidence" value="ECO:0007669"/>
    <property type="project" value="UniProtKB-SubCell"/>
</dbReference>
<dbReference type="InterPro" id="IPR002797">
    <property type="entry name" value="Polysacc_synth"/>
</dbReference>
<sequence>MSQSKKNRSNFLVQGSILAMASIISRIIGLVYRLPMTAILKDVGIGYYGTAFEIYNVMLIISSYSLPLAVSKLVSAKLGQGNKTGAYQILKGALVFAAVSGGTVSLIVFFGADYLAGIMNTPMSAYALRVLGPGLVVVAVLGVIRGFFQGTGTMVPSAVSQVIEQIVNAVVSVWAAYVLYNYGKRIGEVLGDKEHYSAAYGAAGGTLGTLMGSVAALIFVCIIFVTYLKVFKKKMKKEHNVEVDSFSYTMKILIATIIPVLLSTTVYNISASIDQGIFKNIAALQGYLPDKTDAWYGVFTGKYRLLINVPISIASAMVASAVPKLTSSYAQGDLEAVRHQIQASTRFIMVIAFPCTVGLMALARPILILLFPTTVGNIDVATNMMLIGSVAIIFYSISTLSNGLLQGIDKLKIPVINACIALVTHVLLLIFLMLAFRLGIYAVVIANTFFAFIMCILNSKAIVKYSGFEREYKKTYIIPALCSVIMGVLTFFTYHGVYKIIRRNSVAVIFAFVVAFISYGVLLLLLKGLTEDELRHFPGGRQLVKMAKMVHLM</sequence>
<dbReference type="PANTHER" id="PTHR30250:SF21">
    <property type="entry name" value="LIPID II FLIPPASE MURJ"/>
    <property type="match status" value="1"/>
</dbReference>
<evidence type="ECO:0000256" key="4">
    <source>
        <dbReference type="ARBA" id="ARBA00022989"/>
    </source>
</evidence>
<feature type="transmembrane region" description="Helical" evidence="6">
    <location>
        <begin position="506"/>
        <end position="526"/>
    </location>
</feature>
<evidence type="ECO:0000256" key="3">
    <source>
        <dbReference type="ARBA" id="ARBA00022692"/>
    </source>
</evidence>
<evidence type="ECO:0000256" key="5">
    <source>
        <dbReference type="ARBA" id="ARBA00023136"/>
    </source>
</evidence>
<feature type="transmembrane region" description="Helical" evidence="6">
    <location>
        <begin position="440"/>
        <end position="463"/>
    </location>
</feature>
<feature type="transmembrane region" description="Helical" evidence="6">
    <location>
        <begin position="94"/>
        <end position="114"/>
    </location>
</feature>
<evidence type="ECO:0000313" key="8">
    <source>
        <dbReference type="Proteomes" id="UP000183918"/>
    </source>
</evidence>